<evidence type="ECO:0000313" key="1">
    <source>
        <dbReference type="EMBL" id="SFU79820.1"/>
    </source>
</evidence>
<dbReference type="GO" id="GO:0016740">
    <property type="term" value="F:transferase activity"/>
    <property type="evidence" value="ECO:0007669"/>
    <property type="project" value="UniProtKB-KW"/>
</dbReference>
<protein>
    <submittedName>
        <fullName evidence="1">Glycosyl transferases group 1</fullName>
    </submittedName>
</protein>
<dbReference type="Gene3D" id="3.40.50.2000">
    <property type="entry name" value="Glycogen Phosphorylase B"/>
    <property type="match status" value="1"/>
</dbReference>
<name>A0A1I7J3U2_9BURK</name>
<dbReference type="Proteomes" id="UP000183656">
    <property type="component" value="Unassembled WGS sequence"/>
</dbReference>
<keyword evidence="2" id="KW-1185">Reference proteome</keyword>
<accession>A0A1I7J3U2</accession>
<dbReference type="Pfam" id="PF13692">
    <property type="entry name" value="Glyco_trans_1_4"/>
    <property type="match status" value="1"/>
</dbReference>
<organism evidence="1 2">
    <name type="scientific">Paenacidovorax caeni</name>
    <dbReference type="NCBI Taxonomy" id="343013"/>
    <lineage>
        <taxon>Bacteria</taxon>
        <taxon>Pseudomonadati</taxon>
        <taxon>Pseudomonadota</taxon>
        <taxon>Betaproteobacteria</taxon>
        <taxon>Burkholderiales</taxon>
        <taxon>Comamonadaceae</taxon>
        <taxon>Paenacidovorax</taxon>
    </lineage>
</organism>
<proteinExistence type="predicted"/>
<sequence>MLIHYVRGGNAYLPELAAYADFLQGLGHQAQIHQDSASVPGDAAVVWWLCGRVPRHAARRFAHAFQVHEYASASVPPWAWLKDRAKRASQPQPQYRLFQNAWVRARLGFADGVPCEFRDMGIASAFFSAQGTPGSPEFDVVYLGDMRRLRHFIPLLQGLEQAGLRTLLIGEPPPDLHPVLAPLQRTTLTGTVAHSAVPGLLRRARFGLNLVPNQAPYHQQTSTKLLEYCAVGLPVVTTDYPWVRAFAQAHEARFILLPRQVKDRAQYARFFATQLDHAACTVPDLRALAWPRVLERLALWHTLGLRP</sequence>
<evidence type="ECO:0000313" key="2">
    <source>
        <dbReference type="Proteomes" id="UP000183656"/>
    </source>
</evidence>
<dbReference type="EMBL" id="FPBX01000022">
    <property type="protein sequence ID" value="SFU79820.1"/>
    <property type="molecule type" value="Genomic_DNA"/>
</dbReference>
<dbReference type="AlphaFoldDB" id="A0A1I7J3U2"/>
<keyword evidence="1" id="KW-0808">Transferase</keyword>
<gene>
    <name evidence="1" type="ORF">SAMN04489707_102212</name>
</gene>
<dbReference type="SUPFAM" id="SSF53756">
    <property type="entry name" value="UDP-Glycosyltransferase/glycogen phosphorylase"/>
    <property type="match status" value="1"/>
</dbReference>
<dbReference type="RefSeq" id="WP_054256477.1">
    <property type="nucleotide sequence ID" value="NZ_CYIG01000019.1"/>
</dbReference>
<dbReference type="STRING" id="343013.SAMN04489707_102212"/>
<dbReference type="OrthoDB" id="8989364at2"/>
<reference evidence="1 2" key="1">
    <citation type="submission" date="2016-10" db="EMBL/GenBank/DDBJ databases">
        <authorList>
            <person name="de Groot N.N."/>
        </authorList>
    </citation>
    <scope>NUCLEOTIDE SEQUENCE [LARGE SCALE GENOMIC DNA]</scope>
    <source>
        <strain evidence="1 2">R-24608</strain>
    </source>
</reference>